<name>A0A1D1YXV6_9ARAE</name>
<organism evidence="1">
    <name type="scientific">Anthurium amnicola</name>
    <dbReference type="NCBI Taxonomy" id="1678845"/>
    <lineage>
        <taxon>Eukaryota</taxon>
        <taxon>Viridiplantae</taxon>
        <taxon>Streptophyta</taxon>
        <taxon>Embryophyta</taxon>
        <taxon>Tracheophyta</taxon>
        <taxon>Spermatophyta</taxon>
        <taxon>Magnoliopsida</taxon>
        <taxon>Liliopsida</taxon>
        <taxon>Araceae</taxon>
        <taxon>Pothoideae</taxon>
        <taxon>Potheae</taxon>
        <taxon>Anthurium</taxon>
    </lineage>
</organism>
<proteinExistence type="predicted"/>
<dbReference type="EMBL" id="GDJX01001141">
    <property type="protein sequence ID" value="JAT66795.1"/>
    <property type="molecule type" value="Transcribed_RNA"/>
</dbReference>
<dbReference type="AlphaFoldDB" id="A0A1D1YXV6"/>
<sequence length="109" mass="11749">MRHRSWVHRAPICPQDWEKSQGKANAKWRASSSALRAATPSSPGTATITGLVCDYGATERGVITHLQVQHAIASSSSATAPVSPFVTEVELRGALTRAKEARDEHQTQS</sequence>
<reference evidence="1" key="1">
    <citation type="submission" date="2015-07" db="EMBL/GenBank/DDBJ databases">
        <title>Transcriptome Assembly of Anthurium amnicola.</title>
        <authorList>
            <person name="Suzuki J."/>
        </authorList>
    </citation>
    <scope>NUCLEOTIDE SEQUENCE</scope>
</reference>
<dbReference type="EMBL" id="GDJX01008449">
    <property type="protein sequence ID" value="JAT59487.1"/>
    <property type="molecule type" value="Transcribed_RNA"/>
</dbReference>
<evidence type="ECO:0000313" key="2">
    <source>
        <dbReference type="EMBL" id="JAT66795.1"/>
    </source>
</evidence>
<protein>
    <submittedName>
        <fullName evidence="1">Benzoyl-CoA oxygenase component A</fullName>
    </submittedName>
</protein>
<accession>A0A1D1YXV6</accession>
<gene>
    <name evidence="1" type="primary">boxA_0</name>
    <name evidence="2" type="synonym">boxA_1</name>
    <name evidence="1" type="ORF">g.40701</name>
    <name evidence="2" type="ORF">g.40705</name>
</gene>
<evidence type="ECO:0000313" key="1">
    <source>
        <dbReference type="EMBL" id="JAT59487.1"/>
    </source>
</evidence>